<dbReference type="Proteomes" id="UP000029669">
    <property type="component" value="Chromosome"/>
</dbReference>
<dbReference type="InterPro" id="IPR003029">
    <property type="entry name" value="S1_domain"/>
</dbReference>
<dbReference type="eggNOG" id="COG1530">
    <property type="taxonomic scope" value="Bacteria"/>
</dbReference>
<dbReference type="GO" id="GO:0016787">
    <property type="term" value="F:hydrolase activity"/>
    <property type="evidence" value="ECO:0007669"/>
    <property type="project" value="UniProtKB-KW"/>
</dbReference>
<dbReference type="EC" id="3.1.26.-" evidence="7"/>
<keyword evidence="3 7" id="KW-0378">Hydrolase</keyword>
<dbReference type="PANTHER" id="PTHR30001:SF0">
    <property type="entry name" value="RIBONUCLEASE G"/>
    <property type="match status" value="1"/>
</dbReference>
<evidence type="ECO:0000256" key="2">
    <source>
        <dbReference type="ARBA" id="ARBA00022723"/>
    </source>
</evidence>
<evidence type="ECO:0000313" key="8">
    <source>
        <dbReference type="Proteomes" id="UP000029669"/>
    </source>
</evidence>
<dbReference type="RefSeq" id="WP_003870962.1">
    <property type="nucleotide sequence ID" value="NZ_CP009170.1"/>
</dbReference>
<dbReference type="SUPFAM" id="SSF50249">
    <property type="entry name" value="Nucleic acid-binding proteins"/>
    <property type="match status" value="1"/>
</dbReference>
<evidence type="ECO:0000259" key="6">
    <source>
        <dbReference type="PROSITE" id="PS50126"/>
    </source>
</evidence>
<dbReference type="AlphaFoldDB" id="A0A097AQJ5"/>
<gene>
    <name evidence="7" type="primary">rng</name>
    <name evidence="7" type="ORF">TKV_c09220</name>
</gene>
<accession>A0A097AQJ5</accession>
<protein>
    <submittedName>
        <fullName evidence="7">Ribonuclease G</fullName>
        <ecNumber evidence="7">3.1.26.-</ecNumber>
    </submittedName>
</protein>
<dbReference type="GO" id="GO:0003723">
    <property type="term" value="F:RNA binding"/>
    <property type="evidence" value="ECO:0007669"/>
    <property type="project" value="UniProtKB-KW"/>
</dbReference>
<sequence>MKILKRLILDIDENLSQIALLENGKLKEYHPEKRDGKNILGNIYKGKIQNVLKGMQAAFVDIGIGKNAFLFSDDVLFQQENLPKSITQVLKPGQPIMVQVSKEAVGMKNPRVTANISLPGKYVVLMPNVDYVGISHRIEEEGERKRLQEIVKELKPDGMGIIVRTAALEATEQQMREDLDELIRLYEKIQKDFQNAPLPSLIYKEEDFAIKYLRDLLSDEVDEIVVNDKEEYENIKRYLKNVGKENISVTYEEGDLMGIYGADFQVEKLLEKKVWLKSGGFVIIDQTEALTVIDVNTGKYVGKSSLEETIYKTNLEAAEEIALQLKLRDIGGIIIIDFIDMKNENFRKDLLEFFKKELQKDRTKCSVLGYTQLGLVEMTRKRVRSQVGSYLKEKCPICEGEGMVYSTEYIYKRLRNNIERVLRHIKVRKIYIKGNDKVVKIAAEKEIVKFYKEKFNVDLEVVVDNNKKYGHFEIEFE</sequence>
<keyword evidence="8" id="KW-1185">Reference proteome</keyword>
<dbReference type="PANTHER" id="PTHR30001">
    <property type="entry name" value="RIBONUCLEASE"/>
    <property type="match status" value="1"/>
</dbReference>
<dbReference type="GO" id="GO:0005737">
    <property type="term" value="C:cytoplasm"/>
    <property type="evidence" value="ECO:0007669"/>
    <property type="project" value="TreeGrafter"/>
</dbReference>
<keyword evidence="2" id="KW-0479">Metal-binding</keyword>
<dbReference type="PROSITE" id="PS50126">
    <property type="entry name" value="S1"/>
    <property type="match status" value="1"/>
</dbReference>
<dbReference type="InterPro" id="IPR004659">
    <property type="entry name" value="RNase_E/G"/>
</dbReference>
<dbReference type="GO" id="GO:0046872">
    <property type="term" value="F:metal ion binding"/>
    <property type="evidence" value="ECO:0007669"/>
    <property type="project" value="UniProtKB-KW"/>
</dbReference>
<dbReference type="Pfam" id="PF10150">
    <property type="entry name" value="RNase_E_G"/>
    <property type="match status" value="1"/>
</dbReference>
<dbReference type="InterPro" id="IPR012340">
    <property type="entry name" value="NA-bd_OB-fold"/>
</dbReference>
<dbReference type="STRING" id="2325.TKV_c09220"/>
<evidence type="ECO:0000256" key="4">
    <source>
        <dbReference type="ARBA" id="ARBA00022842"/>
    </source>
</evidence>
<name>A0A097AQJ5_THEKI</name>
<keyword evidence="5" id="KW-0694">RNA-binding</keyword>
<dbReference type="NCBIfam" id="TIGR00757">
    <property type="entry name" value="RNaseEG"/>
    <property type="match status" value="1"/>
</dbReference>
<dbReference type="HOGENOM" id="CLU_003468_5_3_9"/>
<evidence type="ECO:0000313" key="7">
    <source>
        <dbReference type="EMBL" id="AIS52101.1"/>
    </source>
</evidence>
<feature type="domain" description="S1 motif" evidence="6">
    <location>
        <begin position="41"/>
        <end position="117"/>
    </location>
</feature>
<reference evidence="8" key="1">
    <citation type="journal article" date="2015" name="Genome Announc.">
        <title>Whole-Genome Sequences of 80 Environmental and Clinical Isolates of Burkholderia pseudomallei.</title>
        <authorList>
            <person name="Johnson S.L."/>
            <person name="Baker A.L."/>
            <person name="Chain P.S."/>
            <person name="Currie B.J."/>
            <person name="Daligault H.E."/>
            <person name="Davenport K.W."/>
            <person name="Davis C.B."/>
            <person name="Inglis T.J."/>
            <person name="Kaestli M."/>
            <person name="Koren S."/>
            <person name="Mayo M."/>
            <person name="Merritt A.J."/>
            <person name="Price E.P."/>
            <person name="Sarovich D.S."/>
            <person name="Warner J."/>
            <person name="Rosovitz M.J."/>
        </authorList>
    </citation>
    <scope>NUCLEOTIDE SEQUENCE [LARGE SCALE GENOMIC DNA]</scope>
    <source>
        <strain evidence="8">DSM 2030</strain>
    </source>
</reference>
<proteinExistence type="predicted"/>
<evidence type="ECO:0000256" key="5">
    <source>
        <dbReference type="ARBA" id="ARBA00022884"/>
    </source>
</evidence>
<evidence type="ECO:0000256" key="1">
    <source>
        <dbReference type="ARBA" id="ARBA00001946"/>
    </source>
</evidence>
<evidence type="ECO:0000256" key="3">
    <source>
        <dbReference type="ARBA" id="ARBA00022801"/>
    </source>
</evidence>
<dbReference type="InterPro" id="IPR019307">
    <property type="entry name" value="RNA-bd_AU-1/RNase_E/G"/>
</dbReference>
<dbReference type="EMBL" id="CP009170">
    <property type="protein sequence ID" value="AIS52101.1"/>
    <property type="molecule type" value="Genomic_DNA"/>
</dbReference>
<dbReference type="Gene3D" id="2.40.50.140">
    <property type="entry name" value="Nucleic acid-binding proteins"/>
    <property type="match status" value="1"/>
</dbReference>
<dbReference type="Gene3D" id="3.40.1260.20">
    <property type="entry name" value="Ribonuclease E, catalytic domain"/>
    <property type="match status" value="1"/>
</dbReference>
<dbReference type="CDD" id="cd04453">
    <property type="entry name" value="S1_RNase_E"/>
    <property type="match status" value="1"/>
</dbReference>
<dbReference type="KEGG" id="tki:TKV_c09220"/>
<dbReference type="GO" id="GO:0004540">
    <property type="term" value="F:RNA nuclease activity"/>
    <property type="evidence" value="ECO:0007669"/>
    <property type="project" value="InterPro"/>
</dbReference>
<dbReference type="OrthoDB" id="9804278at2"/>
<dbReference type="GO" id="GO:0006364">
    <property type="term" value="P:rRNA processing"/>
    <property type="evidence" value="ECO:0007669"/>
    <property type="project" value="TreeGrafter"/>
</dbReference>
<organism evidence="7 8">
    <name type="scientific">Thermoanaerobacter kivui</name>
    <name type="common">Acetogenium kivui</name>
    <dbReference type="NCBI Taxonomy" id="2325"/>
    <lineage>
        <taxon>Bacteria</taxon>
        <taxon>Bacillati</taxon>
        <taxon>Bacillota</taxon>
        <taxon>Clostridia</taxon>
        <taxon>Thermoanaerobacterales</taxon>
        <taxon>Thermoanaerobacteraceae</taxon>
        <taxon>Thermoanaerobacter</taxon>
    </lineage>
</organism>
<comment type="cofactor">
    <cofactor evidence="1">
        <name>Mg(2+)</name>
        <dbReference type="ChEBI" id="CHEBI:18420"/>
    </cofactor>
</comment>
<keyword evidence="4" id="KW-0460">Magnesium</keyword>